<dbReference type="Proteomes" id="UP000014680">
    <property type="component" value="Unassembled WGS sequence"/>
</dbReference>
<organism evidence="1 2">
    <name type="scientific">Entamoeba invadens IP1</name>
    <dbReference type="NCBI Taxonomy" id="370355"/>
    <lineage>
        <taxon>Eukaryota</taxon>
        <taxon>Amoebozoa</taxon>
        <taxon>Evosea</taxon>
        <taxon>Archamoebae</taxon>
        <taxon>Mastigamoebida</taxon>
        <taxon>Entamoebidae</taxon>
        <taxon>Entamoeba</taxon>
    </lineage>
</organism>
<dbReference type="VEuPathDB" id="AmoebaDB:EIN_334850"/>
<keyword evidence="2" id="KW-1185">Reference proteome</keyword>
<dbReference type="KEGG" id="eiv:EIN_334850"/>
<gene>
    <name evidence="1" type="ORF">EIN_334850</name>
</gene>
<sequence>MIESAKNEFTQLSVLNQVQRNSDQKEVCVDNVISDHNIHSFSCNNDEDIKPETTVITSAFTVVPDEPEDIPIPTIKKQTHKKAQNLSAAEFDDGLFRKTSLLPATTWPWYKLISAIKLFTFPPGVNRFNRKRFSECIDVLFDYYLHSKYCTKYEREAFELFQKRIVAFEITCINIEARLSESQVNAVSDDLFVFLKVYNPSLLDKINYLGISSRNSFRVATDFNVLAKSAFLCEIIDCDCMTLSSDSSSKNDEEKYVILVRMCKGRTFKTFPLVTQIKCGGSSAQKIADWLFSELNLLISNFPFERIVNSCWDGALNVQNSIQFFNDILTAYKAAPTDLVSWFNSSNWCFAHLTALVGVSMMKSAEGELIVLFTKFCCQKNNRLALEKFKEDSALYDDYGKLNAVAETRFLSICDNIEGICKQIKPVSEYINEKWMN</sequence>
<evidence type="ECO:0000313" key="2">
    <source>
        <dbReference type="Proteomes" id="UP000014680"/>
    </source>
</evidence>
<evidence type="ECO:0000313" key="1">
    <source>
        <dbReference type="EMBL" id="ELP88543.1"/>
    </source>
</evidence>
<name>L7FLA4_ENTIV</name>
<reference evidence="1 2" key="1">
    <citation type="submission" date="2012-10" db="EMBL/GenBank/DDBJ databases">
        <authorList>
            <person name="Zafar N."/>
            <person name="Inman J."/>
            <person name="Hall N."/>
            <person name="Lorenzi H."/>
            <person name="Caler E."/>
        </authorList>
    </citation>
    <scope>NUCLEOTIDE SEQUENCE [LARGE SCALE GENOMIC DNA]</scope>
    <source>
        <strain evidence="1 2">IP1</strain>
    </source>
</reference>
<dbReference type="AlphaFoldDB" id="L7FLA4"/>
<dbReference type="GeneID" id="14887518"/>
<accession>L7FLA4</accession>
<proteinExistence type="predicted"/>
<protein>
    <submittedName>
        <fullName evidence="1">Uncharacterized protein</fullName>
    </submittedName>
</protein>
<dbReference type="EMBL" id="KB206750">
    <property type="protein sequence ID" value="ELP88543.1"/>
    <property type="molecule type" value="Genomic_DNA"/>
</dbReference>
<dbReference type="RefSeq" id="XP_004255314.1">
    <property type="nucleotide sequence ID" value="XM_004255266.1"/>
</dbReference>